<dbReference type="OrthoDB" id="1112302at2759"/>
<dbReference type="Pfam" id="PF03372">
    <property type="entry name" value="Exo_endo_phos"/>
    <property type="match status" value="1"/>
</dbReference>
<evidence type="ECO:0000259" key="1">
    <source>
        <dbReference type="Pfam" id="PF03372"/>
    </source>
</evidence>
<comment type="caution">
    <text evidence="2">The sequence shown here is derived from an EMBL/GenBank/DDBJ whole genome shotgun (WGS) entry which is preliminary data.</text>
</comment>
<evidence type="ECO:0000313" key="2">
    <source>
        <dbReference type="EMBL" id="CAA7062275.1"/>
    </source>
</evidence>
<dbReference type="InterPro" id="IPR005135">
    <property type="entry name" value="Endo/exonuclease/phosphatase"/>
</dbReference>
<dbReference type="GO" id="GO:0003824">
    <property type="term" value="F:catalytic activity"/>
    <property type="evidence" value="ECO:0007669"/>
    <property type="project" value="InterPro"/>
</dbReference>
<dbReference type="SUPFAM" id="SSF56219">
    <property type="entry name" value="DNase I-like"/>
    <property type="match status" value="1"/>
</dbReference>
<evidence type="ECO:0000313" key="3">
    <source>
        <dbReference type="Proteomes" id="UP000467841"/>
    </source>
</evidence>
<organism evidence="2 3">
    <name type="scientific">Microthlaspi erraticum</name>
    <dbReference type="NCBI Taxonomy" id="1685480"/>
    <lineage>
        <taxon>Eukaryota</taxon>
        <taxon>Viridiplantae</taxon>
        <taxon>Streptophyta</taxon>
        <taxon>Embryophyta</taxon>
        <taxon>Tracheophyta</taxon>
        <taxon>Spermatophyta</taxon>
        <taxon>Magnoliopsida</taxon>
        <taxon>eudicotyledons</taxon>
        <taxon>Gunneridae</taxon>
        <taxon>Pentapetalae</taxon>
        <taxon>rosids</taxon>
        <taxon>malvids</taxon>
        <taxon>Brassicales</taxon>
        <taxon>Brassicaceae</taxon>
        <taxon>Coluteocarpeae</taxon>
        <taxon>Microthlaspi</taxon>
    </lineage>
</organism>
<dbReference type="Proteomes" id="UP000467841">
    <property type="component" value="Unassembled WGS sequence"/>
</dbReference>
<dbReference type="AlphaFoldDB" id="A0A6D2LPA5"/>
<dbReference type="InterPro" id="IPR036691">
    <property type="entry name" value="Endo/exonu/phosph_ase_sf"/>
</dbReference>
<keyword evidence="3" id="KW-1185">Reference proteome</keyword>
<name>A0A6D2LPA5_9BRAS</name>
<proteinExistence type="predicted"/>
<dbReference type="EMBL" id="CACVBM020001939">
    <property type="protein sequence ID" value="CAA7062275.1"/>
    <property type="molecule type" value="Genomic_DNA"/>
</dbReference>
<protein>
    <recommendedName>
        <fullName evidence="1">Endonuclease/exonuclease/phosphatase domain-containing protein</fullName>
    </recommendedName>
</protein>
<reference evidence="2" key="1">
    <citation type="submission" date="2020-01" db="EMBL/GenBank/DDBJ databases">
        <authorList>
            <person name="Mishra B."/>
        </authorList>
    </citation>
    <scope>NUCLEOTIDE SEQUENCE [LARGE SCALE GENOMIC DNA]</scope>
</reference>
<accession>A0A6D2LPA5</accession>
<sequence>METKNNEDFITKHLPLLDFSNRFLVPPHSPGGGGLALYWKTDVDLLITSSSDNFIDAKISYKEKMFVTTFVYGEPDNTKRKAVWEELANKNVDRDVLWFLMGDFNDILDYSEKTGGPQKAVDTFGDFRAFISHNDLYDVPHSGNALSWRGI</sequence>
<dbReference type="Gene3D" id="3.60.10.10">
    <property type="entry name" value="Endonuclease/exonuclease/phosphatase"/>
    <property type="match status" value="1"/>
</dbReference>
<feature type="domain" description="Endonuclease/exonuclease/phosphatase" evidence="1">
    <location>
        <begin position="2"/>
        <end position="116"/>
    </location>
</feature>
<gene>
    <name evidence="2" type="ORF">MERR_LOCUS49511</name>
</gene>